<keyword evidence="3" id="KW-0560">Oxidoreductase</keyword>
<dbReference type="InterPro" id="IPR047122">
    <property type="entry name" value="Trans-enoyl_RdTase-like"/>
</dbReference>
<comment type="caution">
    <text evidence="5">The sequence shown here is derived from an EMBL/GenBank/DDBJ whole genome shotgun (WGS) entry which is preliminary data.</text>
</comment>
<accession>A0A4U0UHD3</accession>
<dbReference type="Pfam" id="PF00107">
    <property type="entry name" value="ADH_zinc_N"/>
    <property type="match status" value="1"/>
</dbReference>
<dbReference type="PANTHER" id="PTHR45348:SF7">
    <property type="entry name" value="ZINC BINDING OXIDOREDUCTASE, PUTATIVE-RELATED"/>
    <property type="match status" value="1"/>
</dbReference>
<comment type="subunit">
    <text evidence="2">Monomer.</text>
</comment>
<keyword evidence="6" id="KW-1185">Reference proteome</keyword>
<dbReference type="OrthoDB" id="48317at2759"/>
<dbReference type="InterPro" id="IPR011032">
    <property type="entry name" value="GroES-like_sf"/>
</dbReference>
<comment type="similarity">
    <text evidence="1">Belongs to the zinc-containing alcohol dehydrogenase family.</text>
</comment>
<dbReference type="Gene3D" id="3.90.180.10">
    <property type="entry name" value="Medium-chain alcohol dehydrogenases, catalytic domain"/>
    <property type="match status" value="1"/>
</dbReference>
<feature type="domain" description="Enoyl reductase (ER)" evidence="4">
    <location>
        <begin position="35"/>
        <end position="363"/>
    </location>
</feature>
<dbReference type="PANTHER" id="PTHR45348">
    <property type="entry name" value="HYPOTHETICAL OXIDOREDUCTASE (EUROFUNG)"/>
    <property type="match status" value="1"/>
</dbReference>
<organism evidence="5 6">
    <name type="scientific">Salinomyces thailandicus</name>
    <dbReference type="NCBI Taxonomy" id="706561"/>
    <lineage>
        <taxon>Eukaryota</taxon>
        <taxon>Fungi</taxon>
        <taxon>Dikarya</taxon>
        <taxon>Ascomycota</taxon>
        <taxon>Pezizomycotina</taxon>
        <taxon>Dothideomycetes</taxon>
        <taxon>Dothideomycetidae</taxon>
        <taxon>Mycosphaerellales</taxon>
        <taxon>Teratosphaeriaceae</taxon>
        <taxon>Salinomyces</taxon>
    </lineage>
</organism>
<dbReference type="InterPro" id="IPR013149">
    <property type="entry name" value="ADH-like_C"/>
</dbReference>
<dbReference type="GO" id="GO:0016651">
    <property type="term" value="F:oxidoreductase activity, acting on NAD(P)H"/>
    <property type="evidence" value="ECO:0007669"/>
    <property type="project" value="InterPro"/>
</dbReference>
<dbReference type="Gene3D" id="3.40.50.720">
    <property type="entry name" value="NAD(P)-binding Rossmann-like Domain"/>
    <property type="match status" value="1"/>
</dbReference>
<dbReference type="Pfam" id="PF08240">
    <property type="entry name" value="ADH_N"/>
    <property type="match status" value="1"/>
</dbReference>
<evidence type="ECO:0000256" key="1">
    <source>
        <dbReference type="ARBA" id="ARBA00008072"/>
    </source>
</evidence>
<reference evidence="5 6" key="1">
    <citation type="submission" date="2017-03" db="EMBL/GenBank/DDBJ databases">
        <title>Genomes of endolithic fungi from Antarctica.</title>
        <authorList>
            <person name="Coleine C."/>
            <person name="Masonjones S."/>
            <person name="Stajich J.E."/>
        </authorList>
    </citation>
    <scope>NUCLEOTIDE SEQUENCE [LARGE SCALE GENOMIC DNA]</scope>
    <source>
        <strain evidence="5 6">CCFEE 6315</strain>
    </source>
</reference>
<evidence type="ECO:0000313" key="5">
    <source>
        <dbReference type="EMBL" id="TKA34136.1"/>
    </source>
</evidence>
<protein>
    <recommendedName>
        <fullName evidence="4">Enoyl reductase (ER) domain-containing protein</fullName>
    </recommendedName>
</protein>
<dbReference type="InterPro" id="IPR020843">
    <property type="entry name" value="ER"/>
</dbReference>
<evidence type="ECO:0000259" key="4">
    <source>
        <dbReference type="SMART" id="SM00829"/>
    </source>
</evidence>
<dbReference type="SUPFAM" id="SSF51735">
    <property type="entry name" value="NAD(P)-binding Rossmann-fold domains"/>
    <property type="match status" value="1"/>
</dbReference>
<dbReference type="EMBL" id="NAJL01000001">
    <property type="protein sequence ID" value="TKA34136.1"/>
    <property type="molecule type" value="Genomic_DNA"/>
</dbReference>
<name>A0A4U0UHD3_9PEZI</name>
<dbReference type="SMART" id="SM00829">
    <property type="entry name" value="PKS_ER"/>
    <property type="match status" value="1"/>
</dbReference>
<dbReference type="CDD" id="cd08249">
    <property type="entry name" value="enoyl_reductase_like"/>
    <property type="match status" value="1"/>
</dbReference>
<evidence type="ECO:0000313" key="6">
    <source>
        <dbReference type="Proteomes" id="UP000308549"/>
    </source>
</evidence>
<evidence type="ECO:0000256" key="3">
    <source>
        <dbReference type="ARBA" id="ARBA00023002"/>
    </source>
</evidence>
<dbReference type="Proteomes" id="UP000308549">
    <property type="component" value="Unassembled WGS sequence"/>
</dbReference>
<evidence type="ECO:0000256" key="2">
    <source>
        <dbReference type="ARBA" id="ARBA00011245"/>
    </source>
</evidence>
<proteinExistence type="inferred from homology"/>
<dbReference type="InterPro" id="IPR036291">
    <property type="entry name" value="NAD(P)-bd_dom_sf"/>
</dbReference>
<dbReference type="InterPro" id="IPR013154">
    <property type="entry name" value="ADH-like_N"/>
</dbReference>
<dbReference type="AlphaFoldDB" id="A0A4U0UHD3"/>
<dbReference type="SUPFAM" id="SSF50129">
    <property type="entry name" value="GroES-like"/>
    <property type="match status" value="1"/>
</dbReference>
<sequence>MPEPSTTRMRAYVVGQRSWTSLLWNAITSFDVSHGASIAEIPIPGINDSEVLVKVKAVAQNPTDFKHIDMVSPPNSIVGCDFAGVVDQVGANAPGNWKVGDRIAGVVHGGLHTDRGSYAQYLKAEGDLAWKIPDSVTDQQAATYGISAVTAMQGLYLNLDVPWPDENARSTPKELLVYAGSTGASLFAIQLAKLAGYRVVTTCSPHSFDLVKQYGADAAYDYHDDDTLAKIKAEFPNISGAFDGISAGQSTKICSQAIAGGRGKVITLGPGMKSSVKGVEVVSILMYTLLGRPFQLFAPLGPKWLTVPEDRAALVRFYAMLPSLISRGLRSPPTKVVDGGFDGLRPGMDLLKAGKISGQKLIVNLS</sequence>
<gene>
    <name evidence="5" type="ORF">B0A50_00116</name>
</gene>